<dbReference type="SUPFAM" id="SSF57903">
    <property type="entry name" value="FYVE/PHD zinc finger"/>
    <property type="match status" value="1"/>
</dbReference>
<accession>A0A0A9CNZ9</accession>
<proteinExistence type="predicted"/>
<dbReference type="PANTHER" id="PTHR47527:SF3">
    <property type="entry name" value="RING_FYVE_PHD ZINC FINGER SUPERFAMILY PROTEIN"/>
    <property type="match status" value="1"/>
</dbReference>
<dbReference type="InterPro" id="IPR011011">
    <property type="entry name" value="Znf_FYVE_PHD"/>
</dbReference>
<dbReference type="GO" id="GO:0008270">
    <property type="term" value="F:zinc ion binding"/>
    <property type="evidence" value="ECO:0007669"/>
    <property type="project" value="UniProtKB-KW"/>
</dbReference>
<dbReference type="AlphaFoldDB" id="A0A0A9CNZ9"/>
<evidence type="ECO:0000256" key="3">
    <source>
        <dbReference type="ARBA" id="ARBA00022833"/>
    </source>
</evidence>
<dbReference type="PROSITE" id="PS50016">
    <property type="entry name" value="ZF_PHD_2"/>
    <property type="match status" value="1"/>
</dbReference>
<keyword evidence="2 4" id="KW-0863">Zinc-finger</keyword>
<dbReference type="Pfam" id="PF25073">
    <property type="entry name" value="DUF7797"/>
    <property type="match status" value="1"/>
</dbReference>
<feature type="domain" description="PHD-type" evidence="6">
    <location>
        <begin position="329"/>
        <end position="381"/>
    </location>
</feature>
<dbReference type="InterPro" id="IPR019787">
    <property type="entry name" value="Znf_PHD-finger"/>
</dbReference>
<feature type="region of interest" description="Disordered" evidence="5">
    <location>
        <begin position="567"/>
        <end position="629"/>
    </location>
</feature>
<organism evidence="7">
    <name type="scientific">Arundo donax</name>
    <name type="common">Giant reed</name>
    <name type="synonym">Donax arundinaceus</name>
    <dbReference type="NCBI Taxonomy" id="35708"/>
    <lineage>
        <taxon>Eukaryota</taxon>
        <taxon>Viridiplantae</taxon>
        <taxon>Streptophyta</taxon>
        <taxon>Embryophyta</taxon>
        <taxon>Tracheophyta</taxon>
        <taxon>Spermatophyta</taxon>
        <taxon>Magnoliopsida</taxon>
        <taxon>Liliopsida</taxon>
        <taxon>Poales</taxon>
        <taxon>Poaceae</taxon>
        <taxon>PACMAD clade</taxon>
        <taxon>Arundinoideae</taxon>
        <taxon>Arundineae</taxon>
        <taxon>Arundo</taxon>
    </lineage>
</organism>
<feature type="compositionally biased region" description="Polar residues" evidence="5">
    <location>
        <begin position="690"/>
        <end position="719"/>
    </location>
</feature>
<dbReference type="InterPro" id="IPR019786">
    <property type="entry name" value="Zinc_finger_PHD-type_CS"/>
</dbReference>
<evidence type="ECO:0000256" key="1">
    <source>
        <dbReference type="ARBA" id="ARBA00022723"/>
    </source>
</evidence>
<feature type="compositionally biased region" description="Basic and acidic residues" evidence="5">
    <location>
        <begin position="608"/>
        <end position="624"/>
    </location>
</feature>
<dbReference type="InterPro" id="IPR013083">
    <property type="entry name" value="Znf_RING/FYVE/PHD"/>
</dbReference>
<dbReference type="Pfam" id="PF00628">
    <property type="entry name" value="PHD"/>
    <property type="match status" value="1"/>
</dbReference>
<feature type="compositionally biased region" description="Polar residues" evidence="5">
    <location>
        <begin position="672"/>
        <end position="682"/>
    </location>
</feature>
<dbReference type="InterPro" id="IPR056699">
    <property type="entry name" value="DUF7797"/>
</dbReference>
<feature type="compositionally biased region" description="Polar residues" evidence="5">
    <location>
        <begin position="592"/>
        <end position="607"/>
    </location>
</feature>
<keyword evidence="3" id="KW-0862">Zinc</keyword>
<dbReference type="EMBL" id="GBRH01221747">
    <property type="protein sequence ID" value="JAD76148.1"/>
    <property type="molecule type" value="Transcribed_RNA"/>
</dbReference>
<dbReference type="PANTHER" id="PTHR47527">
    <property type="entry name" value="RING/FYVE/PHD ZINC FINGER SUPERFAMILY PROTEIN"/>
    <property type="match status" value="1"/>
</dbReference>
<evidence type="ECO:0000313" key="7">
    <source>
        <dbReference type="EMBL" id="JAD76148.1"/>
    </source>
</evidence>
<evidence type="ECO:0000256" key="4">
    <source>
        <dbReference type="PROSITE-ProRule" id="PRU00146"/>
    </source>
</evidence>
<dbReference type="CDD" id="cd15489">
    <property type="entry name" value="PHD_SF"/>
    <property type="match status" value="1"/>
</dbReference>
<feature type="region of interest" description="Disordered" evidence="5">
    <location>
        <begin position="479"/>
        <end position="505"/>
    </location>
</feature>
<feature type="region of interest" description="Disordered" evidence="5">
    <location>
        <begin position="672"/>
        <end position="727"/>
    </location>
</feature>
<protein>
    <recommendedName>
        <fullName evidence="6">PHD-type domain-containing protein</fullName>
    </recommendedName>
</protein>
<dbReference type="Gene3D" id="3.30.40.10">
    <property type="entry name" value="Zinc/RING finger domain, C3HC4 (zinc finger)"/>
    <property type="match status" value="1"/>
</dbReference>
<sequence>MGDVPAAAASPPSATGKRRRGAEEGGAGLRRVAEIVMVLAAAGEVRGGREPTAAERALVAEARERLAAAVAACAVRPKDLFPGEAVRAVVQDLDLNPAKDPAPMGFRPPKASIADRLILTKRKMEEVKEAPPQPTISTPQTIVSSGMSEFQGLHGVSKLGAGAPRNPPAVAALAATAPLNSASLVILKPPGPSPVKPVANSSVVALPHTGSPHLKLEKDVNGSQNLVRSGATIVHSTKSTQDTSARFNVNAVQSSNQLSKNQDTKPVVIQAATGNPFTGQRATPEVTFVPPKPTFANHNGIAKSVQQFLHQPTNHPSWTPPSTEYMHSHLCCQICKVAIMDADSLLVCDACERGVHLNCLQHYGNKVVPKAEWHCSACLTQSKGKPLPPKYGKVTRAVVASKAAPPGAGAQFSLQGSAENMAAKENHQKLAANGNLMKSIPTQTGSTVHNTNVLALSATTAASQSQLVSTLRPSIGNAIKAETSSNDKGGTDKRLRSGTSLNSADSANDIMHHKQAVEISGVKCPDNSFAVGAEAKIKSEAHSEPHKPLPSRDEEMIDNIGTSVEQTRTVTTEEKPRTQATFKPDKMEDVETTTNTGISTDQSSNFSTEEKLHSEAAPEPHTINDAEMTTNTEMITNTGNVAIEEKLQTDAAASEPHSIEGMEMSTTDALAVDQSTESSNLANEEKPSERTSAINDVEFTSYTGIPSDQRQYANGSTENGIKEPPNGELYKDKPDCSAPTDHSSAQKVAPNGVLHPKDEILCINENEAVVVNAEAKKRKLDSVVGCIQFPLAGNVPFVSASVINCVSKFSWIAY</sequence>
<keyword evidence="1" id="KW-0479">Metal-binding</keyword>
<evidence type="ECO:0000256" key="5">
    <source>
        <dbReference type="SAM" id="MobiDB-lite"/>
    </source>
</evidence>
<dbReference type="InterPro" id="IPR001965">
    <property type="entry name" value="Znf_PHD"/>
</dbReference>
<feature type="region of interest" description="Disordered" evidence="5">
    <location>
        <begin position="1"/>
        <end position="26"/>
    </location>
</feature>
<reference evidence="7" key="1">
    <citation type="submission" date="2014-09" db="EMBL/GenBank/DDBJ databases">
        <authorList>
            <person name="Magalhaes I.L.F."/>
            <person name="Oliveira U."/>
            <person name="Santos F.R."/>
            <person name="Vidigal T.H.D.A."/>
            <person name="Brescovit A.D."/>
            <person name="Santos A.J."/>
        </authorList>
    </citation>
    <scope>NUCLEOTIDE SEQUENCE</scope>
    <source>
        <tissue evidence="7">Shoot tissue taken approximately 20 cm above the soil surface</tissue>
    </source>
</reference>
<name>A0A0A9CNZ9_ARUDO</name>
<feature type="compositionally biased region" description="Low complexity" evidence="5">
    <location>
        <begin position="1"/>
        <end position="14"/>
    </location>
</feature>
<evidence type="ECO:0000256" key="2">
    <source>
        <dbReference type="ARBA" id="ARBA00022771"/>
    </source>
</evidence>
<feature type="compositionally biased region" description="Basic and acidic residues" evidence="5">
    <location>
        <begin position="571"/>
        <end position="589"/>
    </location>
</feature>
<dbReference type="SMART" id="SM00249">
    <property type="entry name" value="PHD"/>
    <property type="match status" value="1"/>
</dbReference>
<evidence type="ECO:0000259" key="6">
    <source>
        <dbReference type="PROSITE" id="PS50016"/>
    </source>
</evidence>
<reference evidence="7" key="2">
    <citation type="journal article" date="2015" name="Data Brief">
        <title>Shoot transcriptome of the giant reed, Arundo donax.</title>
        <authorList>
            <person name="Barrero R.A."/>
            <person name="Guerrero F.D."/>
            <person name="Moolhuijzen P."/>
            <person name="Goolsby J.A."/>
            <person name="Tidwell J."/>
            <person name="Bellgard S.E."/>
            <person name="Bellgard M.I."/>
        </authorList>
    </citation>
    <scope>NUCLEOTIDE SEQUENCE</scope>
    <source>
        <tissue evidence="7">Shoot tissue taken approximately 20 cm above the soil surface</tissue>
    </source>
</reference>
<dbReference type="PROSITE" id="PS01359">
    <property type="entry name" value="ZF_PHD_1"/>
    <property type="match status" value="1"/>
</dbReference>